<dbReference type="AlphaFoldDB" id="A0A1R3RF97"/>
<dbReference type="EMBL" id="KV907505">
    <property type="protein sequence ID" value="OOF93143.1"/>
    <property type="molecule type" value="Genomic_DNA"/>
</dbReference>
<protein>
    <submittedName>
        <fullName evidence="1">Uncharacterized protein</fullName>
    </submittedName>
</protein>
<evidence type="ECO:0000313" key="1">
    <source>
        <dbReference type="EMBL" id="OOF93143.1"/>
    </source>
</evidence>
<dbReference type="Proteomes" id="UP000188318">
    <property type="component" value="Unassembled WGS sequence"/>
</dbReference>
<sequence length="145" mass="16652">MSTLDPLTEANKLLPQYETKITWNPIFANYEPTDVYAYQQYLAIRRETVARQFPHPGADASQAELRRYDKQTLLRLLPGDAGYTAWVAAMTVVFHDVMDVIRERFPDVPAVFDNDSDDDSDEEEMMMAPEARAFHDSFPVHIPVL</sequence>
<dbReference type="VEuPathDB" id="FungiDB:ASPCADRAFT_8090"/>
<dbReference type="OrthoDB" id="4517793at2759"/>
<evidence type="ECO:0000313" key="2">
    <source>
        <dbReference type="Proteomes" id="UP000188318"/>
    </source>
</evidence>
<name>A0A1R3RF97_ASPC5</name>
<proteinExistence type="predicted"/>
<gene>
    <name evidence="1" type="ORF">ASPCADRAFT_8090</name>
</gene>
<reference evidence="2" key="1">
    <citation type="journal article" date="2017" name="Genome Biol.">
        <title>Comparative genomics reveals high biological diversity and specific adaptations in the industrially and medically important fungal genus Aspergillus.</title>
        <authorList>
            <person name="de Vries R.P."/>
            <person name="Riley R."/>
            <person name="Wiebenga A."/>
            <person name="Aguilar-Osorio G."/>
            <person name="Amillis S."/>
            <person name="Uchima C.A."/>
            <person name="Anderluh G."/>
            <person name="Asadollahi M."/>
            <person name="Askin M."/>
            <person name="Barry K."/>
            <person name="Battaglia E."/>
            <person name="Bayram O."/>
            <person name="Benocci T."/>
            <person name="Braus-Stromeyer S.A."/>
            <person name="Caldana C."/>
            <person name="Canovas D."/>
            <person name="Cerqueira G.C."/>
            <person name="Chen F."/>
            <person name="Chen W."/>
            <person name="Choi C."/>
            <person name="Clum A."/>
            <person name="Dos Santos R.A."/>
            <person name="Damasio A.R."/>
            <person name="Diallinas G."/>
            <person name="Emri T."/>
            <person name="Fekete E."/>
            <person name="Flipphi M."/>
            <person name="Freyberg S."/>
            <person name="Gallo A."/>
            <person name="Gournas C."/>
            <person name="Habgood R."/>
            <person name="Hainaut M."/>
            <person name="Harispe M.L."/>
            <person name="Henrissat B."/>
            <person name="Hilden K.S."/>
            <person name="Hope R."/>
            <person name="Hossain A."/>
            <person name="Karabika E."/>
            <person name="Karaffa L."/>
            <person name="Karanyi Z."/>
            <person name="Krasevec N."/>
            <person name="Kuo A."/>
            <person name="Kusch H."/>
            <person name="LaButti K."/>
            <person name="Lagendijk E.L."/>
            <person name="Lapidus A."/>
            <person name="Levasseur A."/>
            <person name="Lindquist E."/>
            <person name="Lipzen A."/>
            <person name="Logrieco A.F."/>
            <person name="MacCabe A."/>
            <person name="Maekelae M.R."/>
            <person name="Malavazi I."/>
            <person name="Melin P."/>
            <person name="Meyer V."/>
            <person name="Mielnichuk N."/>
            <person name="Miskei M."/>
            <person name="Molnar A.P."/>
            <person name="Mule G."/>
            <person name="Ngan C.Y."/>
            <person name="Orejas M."/>
            <person name="Orosz E."/>
            <person name="Ouedraogo J.P."/>
            <person name="Overkamp K.M."/>
            <person name="Park H.-S."/>
            <person name="Perrone G."/>
            <person name="Piumi F."/>
            <person name="Punt P.J."/>
            <person name="Ram A.F."/>
            <person name="Ramon A."/>
            <person name="Rauscher S."/>
            <person name="Record E."/>
            <person name="Riano-Pachon D.M."/>
            <person name="Robert V."/>
            <person name="Roehrig J."/>
            <person name="Ruller R."/>
            <person name="Salamov A."/>
            <person name="Salih N.S."/>
            <person name="Samson R.A."/>
            <person name="Sandor E."/>
            <person name="Sanguinetti M."/>
            <person name="Schuetze T."/>
            <person name="Sepcic K."/>
            <person name="Shelest E."/>
            <person name="Sherlock G."/>
            <person name="Sophianopoulou V."/>
            <person name="Squina F.M."/>
            <person name="Sun H."/>
            <person name="Susca A."/>
            <person name="Todd R.B."/>
            <person name="Tsang A."/>
            <person name="Unkles S.E."/>
            <person name="van de Wiele N."/>
            <person name="van Rossen-Uffink D."/>
            <person name="Oliveira J.V."/>
            <person name="Vesth T.C."/>
            <person name="Visser J."/>
            <person name="Yu J.-H."/>
            <person name="Zhou M."/>
            <person name="Andersen M.R."/>
            <person name="Archer D.B."/>
            <person name="Baker S.E."/>
            <person name="Benoit I."/>
            <person name="Brakhage A.A."/>
            <person name="Braus G.H."/>
            <person name="Fischer R."/>
            <person name="Frisvad J.C."/>
            <person name="Goldman G.H."/>
            <person name="Houbraken J."/>
            <person name="Oakley B."/>
            <person name="Pocsi I."/>
            <person name="Scazzocchio C."/>
            <person name="Seiboth B."/>
            <person name="vanKuyk P.A."/>
            <person name="Wortman J."/>
            <person name="Dyer P.S."/>
            <person name="Grigoriev I.V."/>
        </authorList>
    </citation>
    <scope>NUCLEOTIDE SEQUENCE [LARGE SCALE GENOMIC DNA]</scope>
    <source>
        <strain evidence="2">ITEM 5010</strain>
    </source>
</reference>
<accession>A0A1R3RF97</accession>
<organism evidence="1 2">
    <name type="scientific">Aspergillus carbonarius (strain ITEM 5010)</name>
    <dbReference type="NCBI Taxonomy" id="602072"/>
    <lineage>
        <taxon>Eukaryota</taxon>
        <taxon>Fungi</taxon>
        <taxon>Dikarya</taxon>
        <taxon>Ascomycota</taxon>
        <taxon>Pezizomycotina</taxon>
        <taxon>Eurotiomycetes</taxon>
        <taxon>Eurotiomycetidae</taxon>
        <taxon>Eurotiales</taxon>
        <taxon>Aspergillaceae</taxon>
        <taxon>Aspergillus</taxon>
        <taxon>Aspergillus subgen. Circumdati</taxon>
    </lineage>
</organism>
<keyword evidence="2" id="KW-1185">Reference proteome</keyword>